<reference evidence="2" key="1">
    <citation type="submission" date="2022-01" db="EMBL/GenBank/DDBJ databases">
        <title>Genome Sequence Resource for Two Populations of Ditylenchus destructor, the Migratory Endoparasitic Phytonematode.</title>
        <authorList>
            <person name="Zhang H."/>
            <person name="Lin R."/>
            <person name="Xie B."/>
        </authorList>
    </citation>
    <scope>NUCLEOTIDE SEQUENCE</scope>
    <source>
        <strain evidence="2">BazhouSP</strain>
    </source>
</reference>
<accession>A0AAD4NDY2</accession>
<feature type="region of interest" description="Disordered" evidence="1">
    <location>
        <begin position="453"/>
        <end position="485"/>
    </location>
</feature>
<feature type="compositionally biased region" description="Polar residues" evidence="1">
    <location>
        <begin position="1083"/>
        <end position="1092"/>
    </location>
</feature>
<dbReference type="AlphaFoldDB" id="A0AAD4NDY2"/>
<gene>
    <name evidence="2" type="ORF">DdX_02310</name>
</gene>
<dbReference type="Proteomes" id="UP001201812">
    <property type="component" value="Unassembled WGS sequence"/>
</dbReference>
<feature type="compositionally biased region" description="Basic and acidic residues" evidence="1">
    <location>
        <begin position="916"/>
        <end position="928"/>
    </location>
</feature>
<protein>
    <submittedName>
        <fullName evidence="2">GRAM domain-containing protein</fullName>
    </submittedName>
</protein>
<feature type="compositionally biased region" description="Polar residues" evidence="1">
    <location>
        <begin position="249"/>
        <end position="260"/>
    </location>
</feature>
<feature type="region of interest" description="Disordered" evidence="1">
    <location>
        <begin position="893"/>
        <end position="932"/>
    </location>
</feature>
<feature type="compositionally biased region" description="Polar residues" evidence="1">
    <location>
        <begin position="958"/>
        <end position="975"/>
    </location>
</feature>
<dbReference type="EMBL" id="JAKKPZ010000002">
    <property type="protein sequence ID" value="KAI1725639.1"/>
    <property type="molecule type" value="Genomic_DNA"/>
</dbReference>
<feature type="region of interest" description="Disordered" evidence="1">
    <location>
        <begin position="1009"/>
        <end position="1117"/>
    </location>
</feature>
<feature type="compositionally biased region" description="Low complexity" evidence="1">
    <location>
        <begin position="1027"/>
        <end position="1053"/>
    </location>
</feature>
<feature type="compositionally biased region" description="Low complexity" evidence="1">
    <location>
        <begin position="386"/>
        <end position="397"/>
    </location>
</feature>
<feature type="compositionally biased region" description="Polar residues" evidence="1">
    <location>
        <begin position="1100"/>
        <end position="1117"/>
    </location>
</feature>
<sequence length="1213" mass="132103">MTSMYHNGNLEQPLQEASVQPTNGEFVTPYHQKLQQQLLSSGVANADIHMPVSGNVAQFLPPLSSSSAIDTPTSHNVVSPCGLSDGVRAGNTLPSAAELFSNQALHSNSRQINSGMNMSENNMMMIGTCQYGNPGPSNGGQANAMYNNQAQQALPPISAFGQQQNSHMQPVPSPCMPPPSPYLVPPGSYHSITEPSTPAPTPFYPPSTSSMGPDQQHGGSQAQSPSFCMSMHSMSNPGSIMSAPPESPASVSNLQRSPSVKSAYSVRMTNSTPDFSTEINHYQNSTTFYNAAPPSTATANDLYGITNATRYAPLYGTQQSVMLTNAMPQGVQISLPLNKSRNYKSPGYPRTGRTPKSTLSSMLPILPVRSSGDDGPTVKEHLQQQQMAQRQKMQQEQITRKLRHDDIPNRDKRDELTNSPQIIIETSPQKALAQDSMVDPQNQLQTTNSKTPKMQIKGAGKSCSSGAKKAVFRTNSGNPPKSRSYVSRVNRLASTIASVASGQSGSFETLAGGNPESPTFDDAHDILDFDEFVGDMAENDDMFEKRTSPHPQLSAPHLLLSSSPSTSNPSSLSNPTPPRPLKRAATSIAVGVPVSTSSGSKRGAASVHAGLDSTQQTLSKPLDGGTSIAHPQPAAQCRIHVQNPPNSINDFPPTETTIQVVQHSQYQEGRYVHVGDNGQQIISVQQRPSVAHIQQQKAAEALLKCPENAESAISSRSYQLVNASDHMRKEIGNTVQHVIVQNANASVVSFNSDSTPVYAVPTSSVVDMQQIVVPTTKPQVCTQLVTSSTIPTTGHRQQKALEIGNKASLYSAPGQNVQLMTAGSVVYRVQQSEPHTAVRPKDIEFRKYSIKLYHLQRTIKALVYKNGALSDELARLNQRIYSVTEERRMLAKKLQHHERNRIRRLQTQHRKAAAAARKDGDSASEPRKKPGRKLIQVNTFANDQQSDQHHSVAAFMKSPSSVASSSGTRNHSPQIVHSPKGPSFGSSIHHFQIQTSSFLSATEDDPLMGMTLRSRSNSSTTDLLLHQNRSPSQQSERRSSTSTQNSSFNSTSTIPQNNTNQRSTRHSARQLHIQQERLERQQQHSASNNSTRGRSRKSDSSSPKTVGAQETKNQSLENIHTELSNNTGSDDTNHSIVKRSIAKECGYMSEPPVPNGDRIHPDDSEEWKTAYSDVEQPHHQDIMPAVDSSGEQARLRRHTRRQNIAVNIHSVQL</sequence>
<feature type="region of interest" description="Disordered" evidence="1">
    <location>
        <begin position="542"/>
        <end position="582"/>
    </location>
</feature>
<evidence type="ECO:0000313" key="2">
    <source>
        <dbReference type="EMBL" id="KAI1725639.1"/>
    </source>
</evidence>
<evidence type="ECO:0000256" key="1">
    <source>
        <dbReference type="SAM" id="MobiDB-lite"/>
    </source>
</evidence>
<name>A0AAD4NDY2_9BILA</name>
<feature type="compositionally biased region" description="Polar residues" evidence="1">
    <location>
        <begin position="1013"/>
        <end position="1022"/>
    </location>
</feature>
<proteinExistence type="predicted"/>
<feature type="compositionally biased region" description="Polar residues" evidence="1">
    <location>
        <begin position="473"/>
        <end position="485"/>
    </location>
</feature>
<organism evidence="2 3">
    <name type="scientific">Ditylenchus destructor</name>
    <dbReference type="NCBI Taxonomy" id="166010"/>
    <lineage>
        <taxon>Eukaryota</taxon>
        <taxon>Metazoa</taxon>
        <taxon>Ecdysozoa</taxon>
        <taxon>Nematoda</taxon>
        <taxon>Chromadorea</taxon>
        <taxon>Rhabditida</taxon>
        <taxon>Tylenchina</taxon>
        <taxon>Tylenchomorpha</taxon>
        <taxon>Sphaerularioidea</taxon>
        <taxon>Anguinidae</taxon>
        <taxon>Anguininae</taxon>
        <taxon>Ditylenchus</taxon>
    </lineage>
</organism>
<feature type="region of interest" description="Disordered" evidence="1">
    <location>
        <begin position="386"/>
        <end position="421"/>
    </location>
</feature>
<feature type="compositionally biased region" description="Low complexity" evidence="1">
    <location>
        <begin position="549"/>
        <end position="574"/>
    </location>
</feature>
<feature type="region of interest" description="Disordered" evidence="1">
    <location>
        <begin position="185"/>
        <end position="260"/>
    </location>
</feature>
<comment type="caution">
    <text evidence="2">The sequence shown here is derived from an EMBL/GenBank/DDBJ whole genome shotgun (WGS) entry which is preliminary data.</text>
</comment>
<evidence type="ECO:0000313" key="3">
    <source>
        <dbReference type="Proteomes" id="UP001201812"/>
    </source>
</evidence>
<feature type="compositionally biased region" description="Polar residues" evidence="1">
    <location>
        <begin position="211"/>
        <end position="239"/>
    </location>
</feature>
<feature type="compositionally biased region" description="Basic and acidic residues" evidence="1">
    <location>
        <begin position="403"/>
        <end position="416"/>
    </location>
</feature>
<feature type="region of interest" description="Disordered" evidence="1">
    <location>
        <begin position="957"/>
        <end position="987"/>
    </location>
</feature>
<feature type="region of interest" description="Disordered" evidence="1">
    <location>
        <begin position="338"/>
        <end position="361"/>
    </location>
</feature>
<keyword evidence="3" id="KW-1185">Reference proteome</keyword>
<feature type="compositionally biased region" description="Basic residues" evidence="1">
    <location>
        <begin position="893"/>
        <end position="912"/>
    </location>
</feature>